<keyword evidence="2" id="KW-0853">WD repeat</keyword>
<evidence type="ECO:0000256" key="3">
    <source>
        <dbReference type="ARBA" id="ARBA00022737"/>
    </source>
</evidence>
<protein>
    <submittedName>
        <fullName evidence="5">Uncharacterized protein</fullName>
    </submittedName>
</protein>
<dbReference type="GO" id="GO:0005868">
    <property type="term" value="C:cytoplasmic dynein complex"/>
    <property type="evidence" value="ECO:0007669"/>
    <property type="project" value="TreeGrafter"/>
</dbReference>
<dbReference type="EMBL" id="MLAK01000702">
    <property type="protein sequence ID" value="OHT07273.1"/>
    <property type="molecule type" value="Genomic_DNA"/>
</dbReference>
<dbReference type="InterPro" id="IPR050687">
    <property type="entry name" value="Dynein_IC"/>
</dbReference>
<dbReference type="OrthoDB" id="4189at2759"/>
<dbReference type="PANTHER" id="PTHR12442:SF26">
    <property type="entry name" value="CYTOPLASMIC DYNEIN 2 INTERMEDIATE CHAIN 2"/>
    <property type="match status" value="1"/>
</dbReference>
<feature type="compositionally biased region" description="Basic and acidic residues" evidence="4">
    <location>
        <begin position="13"/>
        <end position="22"/>
    </location>
</feature>
<accession>A0A1J4K721</accession>
<evidence type="ECO:0000256" key="2">
    <source>
        <dbReference type="ARBA" id="ARBA00022574"/>
    </source>
</evidence>
<dbReference type="InterPro" id="IPR015943">
    <property type="entry name" value="WD40/YVTN_repeat-like_dom_sf"/>
</dbReference>
<evidence type="ECO:0000256" key="1">
    <source>
        <dbReference type="ARBA" id="ARBA00022490"/>
    </source>
</evidence>
<organism evidence="5 6">
    <name type="scientific">Tritrichomonas foetus</name>
    <dbReference type="NCBI Taxonomy" id="1144522"/>
    <lineage>
        <taxon>Eukaryota</taxon>
        <taxon>Metamonada</taxon>
        <taxon>Parabasalia</taxon>
        <taxon>Tritrichomonadida</taxon>
        <taxon>Tritrichomonadidae</taxon>
        <taxon>Tritrichomonas</taxon>
    </lineage>
</organism>
<dbReference type="GO" id="GO:0042073">
    <property type="term" value="P:intraciliary transport"/>
    <property type="evidence" value="ECO:0007669"/>
    <property type="project" value="TreeGrafter"/>
</dbReference>
<keyword evidence="1" id="KW-0963">Cytoplasm</keyword>
<dbReference type="PANTHER" id="PTHR12442">
    <property type="entry name" value="DYNEIN INTERMEDIATE CHAIN"/>
    <property type="match status" value="1"/>
</dbReference>
<dbReference type="Proteomes" id="UP000179807">
    <property type="component" value="Unassembled WGS sequence"/>
</dbReference>
<dbReference type="RefSeq" id="XP_068360409.1">
    <property type="nucleotide sequence ID" value="XM_068503850.1"/>
</dbReference>
<sequence>MDLEIDSNIQDDQPEKQEDKALPQHNRKRAPARQKLSKNELEYGNSRRKYLPKLASSPTNIVFLLESNAIKIGFSNRSTQYKKDVFSEGCQTEEITVREAGIQIPEFSKTEKRFPSIMHFLKAATATVMTLLEEGEFGGVSDDQSQFTRISKLLTESQPQKVLVTSTRTYALVGDPAPLGRILVWNALSTNLSYYLISSASPSCFDVAGSLVIAGTETGSILIWDLQRIEKTKTSSSQQGVALIVQPVYSTDALRTKNHRNPFVSIQVFSKNVICASDNSGNTSFWYIRTEGANPELVKAEKIHISTAFVPTFTSAMPPESMNNFVVGGGSRVFNLCRFGGLSSPHFYRVRGAVSSISFNNLDPSIFAVGCESGRFYVFQTSSDTPLLEVSSHQLGKMWVEWSPTRASVLFVGDMTGMKIMIYDFLVGMRYPVYTFKVGSPTMAISAAESNGSTVVGIAESGNCICVYRVCENFSKPLTSEEMGKFHIGILHNS</sequence>
<comment type="caution">
    <text evidence="5">The sequence shown here is derived from an EMBL/GenBank/DDBJ whole genome shotgun (WGS) entry which is preliminary data.</text>
</comment>
<dbReference type="InterPro" id="IPR036322">
    <property type="entry name" value="WD40_repeat_dom_sf"/>
</dbReference>
<keyword evidence="3" id="KW-0677">Repeat</keyword>
<evidence type="ECO:0000313" key="5">
    <source>
        <dbReference type="EMBL" id="OHT07273.1"/>
    </source>
</evidence>
<evidence type="ECO:0000256" key="4">
    <source>
        <dbReference type="SAM" id="MobiDB-lite"/>
    </source>
</evidence>
<dbReference type="GO" id="GO:0097014">
    <property type="term" value="C:ciliary plasm"/>
    <property type="evidence" value="ECO:0007669"/>
    <property type="project" value="TreeGrafter"/>
</dbReference>
<dbReference type="VEuPathDB" id="TrichDB:TRFO_24611"/>
<reference evidence="5" key="1">
    <citation type="submission" date="2016-10" db="EMBL/GenBank/DDBJ databases">
        <authorList>
            <person name="Benchimol M."/>
            <person name="Almeida L.G."/>
            <person name="Vasconcelos A.T."/>
            <person name="Perreira-Neves A."/>
            <person name="Rosa I.A."/>
            <person name="Tasca T."/>
            <person name="Bogo M.R."/>
            <person name="de Souza W."/>
        </authorList>
    </citation>
    <scope>NUCLEOTIDE SEQUENCE [LARGE SCALE GENOMIC DNA]</scope>
    <source>
        <strain evidence="5">K</strain>
    </source>
</reference>
<feature type="region of interest" description="Disordered" evidence="4">
    <location>
        <begin position="1"/>
        <end position="39"/>
    </location>
</feature>
<dbReference type="AlphaFoldDB" id="A0A1J4K721"/>
<gene>
    <name evidence="5" type="ORF">TRFO_24611</name>
</gene>
<keyword evidence="6" id="KW-1185">Reference proteome</keyword>
<evidence type="ECO:0000313" key="6">
    <source>
        <dbReference type="Proteomes" id="UP000179807"/>
    </source>
</evidence>
<dbReference type="GO" id="GO:0045503">
    <property type="term" value="F:dynein light chain binding"/>
    <property type="evidence" value="ECO:0007669"/>
    <property type="project" value="TreeGrafter"/>
</dbReference>
<dbReference type="SUPFAM" id="SSF50978">
    <property type="entry name" value="WD40 repeat-like"/>
    <property type="match status" value="1"/>
</dbReference>
<feature type="compositionally biased region" description="Basic residues" evidence="4">
    <location>
        <begin position="25"/>
        <end position="36"/>
    </location>
</feature>
<dbReference type="Gene3D" id="2.130.10.10">
    <property type="entry name" value="YVTN repeat-like/Quinoprotein amine dehydrogenase"/>
    <property type="match status" value="2"/>
</dbReference>
<dbReference type="GeneID" id="94838554"/>
<proteinExistence type="predicted"/>
<dbReference type="GO" id="GO:0045504">
    <property type="term" value="F:dynein heavy chain binding"/>
    <property type="evidence" value="ECO:0007669"/>
    <property type="project" value="TreeGrafter"/>
</dbReference>
<name>A0A1J4K721_9EUKA</name>